<evidence type="ECO:0000313" key="3">
    <source>
        <dbReference type="Proteomes" id="UP000515838"/>
    </source>
</evidence>
<dbReference type="GeneID" id="81469473"/>
<dbReference type="InterPro" id="IPR050452">
    <property type="entry name" value="Metacaspase"/>
</dbReference>
<organism evidence="2 3">
    <name type="scientific">Pseudoxanthomonas mexicana</name>
    <dbReference type="NCBI Taxonomy" id="128785"/>
    <lineage>
        <taxon>Bacteria</taxon>
        <taxon>Pseudomonadati</taxon>
        <taxon>Pseudomonadota</taxon>
        <taxon>Gammaproteobacteria</taxon>
        <taxon>Lysobacterales</taxon>
        <taxon>Lysobacteraceae</taxon>
        <taxon>Pseudoxanthomonas</taxon>
    </lineage>
</organism>
<dbReference type="Proteomes" id="UP000515838">
    <property type="component" value="Chromosome"/>
</dbReference>
<reference evidence="2 3" key="1">
    <citation type="submission" date="2020-08" db="EMBL/GenBank/DDBJ databases">
        <title>Streptomycin Non-resistant strain, P. mexicana.</title>
        <authorList>
            <person name="Ganesh-Kumar S."/>
            <person name="Zhe T."/>
            <person name="Yu Z."/>
            <person name="Min Y."/>
        </authorList>
    </citation>
    <scope>NUCLEOTIDE SEQUENCE [LARGE SCALE GENOMIC DNA]</scope>
    <source>
        <strain evidence="2 3">GTZY2</strain>
    </source>
</reference>
<proteinExistence type="predicted"/>
<dbReference type="SUPFAM" id="SSF52129">
    <property type="entry name" value="Caspase-like"/>
    <property type="match status" value="1"/>
</dbReference>
<dbReference type="AlphaFoldDB" id="A0A7G9TD34"/>
<gene>
    <name evidence="2" type="ORF">IAE60_00760</name>
</gene>
<accession>A0A7G9TD34</accession>
<dbReference type="InterPro" id="IPR011600">
    <property type="entry name" value="Pept_C14_caspase"/>
</dbReference>
<dbReference type="PANTHER" id="PTHR48104">
    <property type="entry name" value="METACASPASE-4"/>
    <property type="match status" value="1"/>
</dbReference>
<dbReference type="EMBL" id="CP060731">
    <property type="protein sequence ID" value="QNN78009.1"/>
    <property type="molecule type" value="Genomic_DNA"/>
</dbReference>
<dbReference type="GO" id="GO:0004197">
    <property type="term" value="F:cysteine-type endopeptidase activity"/>
    <property type="evidence" value="ECO:0007669"/>
    <property type="project" value="InterPro"/>
</dbReference>
<dbReference type="PANTHER" id="PTHR48104:SF30">
    <property type="entry name" value="METACASPASE-1"/>
    <property type="match status" value="1"/>
</dbReference>
<protein>
    <submittedName>
        <fullName evidence="2">Caspase family protein</fullName>
    </submittedName>
</protein>
<dbReference type="RefSeq" id="WP_187573484.1">
    <property type="nucleotide sequence ID" value="NZ_CP060731.1"/>
</dbReference>
<dbReference type="Pfam" id="PF00656">
    <property type="entry name" value="Peptidase_C14"/>
    <property type="match status" value="1"/>
</dbReference>
<dbReference type="GO" id="GO:0006508">
    <property type="term" value="P:proteolysis"/>
    <property type="evidence" value="ECO:0007669"/>
    <property type="project" value="InterPro"/>
</dbReference>
<feature type="domain" description="Peptidase C14 caspase" evidence="1">
    <location>
        <begin position="266"/>
        <end position="558"/>
    </location>
</feature>
<evidence type="ECO:0000313" key="2">
    <source>
        <dbReference type="EMBL" id="QNN78009.1"/>
    </source>
</evidence>
<dbReference type="GO" id="GO:0005737">
    <property type="term" value="C:cytoplasm"/>
    <property type="evidence" value="ECO:0007669"/>
    <property type="project" value="TreeGrafter"/>
</dbReference>
<dbReference type="Gene3D" id="3.40.50.1460">
    <property type="match status" value="1"/>
</dbReference>
<evidence type="ECO:0000259" key="1">
    <source>
        <dbReference type="Pfam" id="PF00656"/>
    </source>
</evidence>
<sequence length="579" mass="65695">MATALRILCVHGVGQHPPGGAWQQAWEAAIHEACRQVDAERTLDIQYCHYDDIFAQHKVGLGDTLEALARLLANGITAPFRRARGDDSRLRHTAGMVVKWVESPAFRKQTRDRLVERIEAVKPHVVLGHSLGSLVCYDTFTHEESRATASGRYFVSLGSQIGNPFVRGEYQAGRLSAIEKARFWYHLYNRFDSVFTARVSIAADNFRQVDTHFDIPGNADHAAEEYLRHPQAVSTFWYDVLNDETARITRALREQRPVSARVATPRKRALLIGINDYPDPDQRLAGCVNDVFLMSAMLQEQGFDAGDIRVVLDERATADGIRERVDWLLDGVRSGDQRILYYSGHGAQLPTYGLGDRVDRMDETLVPYDFDWTEDTALTDDWLFERYVQLPYDVDFSILLDCCHSGGMAKGGPARMRGLNPPDDIRHRALKWDAAREMWVPRELEVAERKQLAVDQDTMPLGDMSGRLGYALPVRTLPLGEARQLRKALGHKGPYMPLLVYACQEGEFAYEYEHGAIQHGAFTYALVKNWRRMLRGGAGDRRRLKVSDLVKYTSQELRELEYDQTAALAGPEIRLSRWM</sequence>
<name>A0A7G9TD34_PSEMX</name>
<dbReference type="InterPro" id="IPR029030">
    <property type="entry name" value="Caspase-like_dom_sf"/>
</dbReference>